<evidence type="ECO:0000313" key="5">
    <source>
        <dbReference type="Proteomes" id="UP000253436"/>
    </source>
</evidence>
<dbReference type="Pfam" id="PF13424">
    <property type="entry name" value="TPR_12"/>
    <property type="match status" value="1"/>
</dbReference>
<proteinExistence type="predicted"/>
<keyword evidence="2" id="KW-1133">Transmembrane helix</keyword>
<keyword evidence="1" id="KW-0175">Coiled coil</keyword>
<dbReference type="OrthoDB" id="614964at2"/>
<organism evidence="4 5">
    <name type="scientific">Winogradskyella arenosi</name>
    <dbReference type="NCBI Taxonomy" id="533325"/>
    <lineage>
        <taxon>Bacteria</taxon>
        <taxon>Pseudomonadati</taxon>
        <taxon>Bacteroidota</taxon>
        <taxon>Flavobacteriia</taxon>
        <taxon>Flavobacteriales</taxon>
        <taxon>Flavobacteriaceae</taxon>
        <taxon>Winogradskyella</taxon>
    </lineage>
</organism>
<sequence>MPKAFRVYLSCIALVLSLSLFSQAETPEILDQQIDTGIELMFQKKHSKSIELLLSLESIAKKNQWYEQVFRSTLNIGANYYLLSDYGEAVIFYLQAYEVAIEHLGPRQEMTVLNNIGILYFKELENEQAKHYFQKAYQKAKAIKDRVKVGYYAVNLALVSNKMKQLDSAQSYIEEALPLLKEDPTVFIQAKMAQSEMFLLKKEFATAEKIALSLLPQLQDVSQVENKVFVYLILADIHENQNHLSQALSYGIKARNLNASMENRSEVYAYLSDLYGKMGVLEKALVYKDSVIIASDSLTLMRNRKLFENEKVKFQIQNYKHELSESKEIMRQERRFLYSIIGISLLLIAFILWVLRSNSIKHKQRKTIVDLELAKEKSDYLLIEKQLREQETLALLEQERLKNELETKNRKLTAKALYLSSKNSLIEEVIKSLSKHKEISENPELKKQIRELKKHLKTDTQWDSFFTHFEEVNPGFLDRLRQKHDTLTPSDIRFVTYLYMNLTNKEIASLLNITPQSCRKRKERISNKLNVSEDTTLHTYLSKI</sequence>
<feature type="chain" id="PRO_5016967406" evidence="3">
    <location>
        <begin position="25"/>
        <end position="544"/>
    </location>
</feature>
<dbReference type="InterPro" id="IPR016032">
    <property type="entry name" value="Sig_transdc_resp-reg_C-effctor"/>
</dbReference>
<dbReference type="AlphaFoldDB" id="A0A368ZHU9"/>
<dbReference type="InterPro" id="IPR019734">
    <property type="entry name" value="TPR_rpt"/>
</dbReference>
<dbReference type="Proteomes" id="UP000253436">
    <property type="component" value="Unassembled WGS sequence"/>
</dbReference>
<keyword evidence="3" id="KW-0732">Signal</keyword>
<evidence type="ECO:0000256" key="1">
    <source>
        <dbReference type="SAM" id="Coils"/>
    </source>
</evidence>
<dbReference type="SUPFAM" id="SSF48452">
    <property type="entry name" value="TPR-like"/>
    <property type="match status" value="2"/>
</dbReference>
<dbReference type="InterPro" id="IPR036388">
    <property type="entry name" value="WH-like_DNA-bd_sf"/>
</dbReference>
<dbReference type="EMBL" id="QPJO01000002">
    <property type="protein sequence ID" value="RCW92429.1"/>
    <property type="molecule type" value="Genomic_DNA"/>
</dbReference>
<keyword evidence="2" id="KW-0812">Transmembrane</keyword>
<name>A0A368ZHU9_9FLAO</name>
<keyword evidence="2" id="KW-0472">Membrane</keyword>
<feature type="signal peptide" evidence="3">
    <location>
        <begin position="1"/>
        <end position="24"/>
    </location>
</feature>
<evidence type="ECO:0000313" key="4">
    <source>
        <dbReference type="EMBL" id="RCW92429.1"/>
    </source>
</evidence>
<comment type="caution">
    <text evidence="4">The sequence shown here is derived from an EMBL/GenBank/DDBJ whole genome shotgun (WGS) entry which is preliminary data.</text>
</comment>
<keyword evidence="5" id="KW-1185">Reference proteome</keyword>
<dbReference type="InterPro" id="IPR011990">
    <property type="entry name" value="TPR-like_helical_dom_sf"/>
</dbReference>
<protein>
    <submittedName>
        <fullName evidence="4">Regulatory LuxR family protein</fullName>
    </submittedName>
</protein>
<dbReference type="RefSeq" id="WP_114309091.1">
    <property type="nucleotide sequence ID" value="NZ_QPJO01000002.1"/>
</dbReference>
<dbReference type="GO" id="GO:0003677">
    <property type="term" value="F:DNA binding"/>
    <property type="evidence" value="ECO:0007669"/>
    <property type="project" value="InterPro"/>
</dbReference>
<gene>
    <name evidence="4" type="ORF">DFQ08_102454</name>
</gene>
<feature type="coiled-coil region" evidence="1">
    <location>
        <begin position="388"/>
        <end position="415"/>
    </location>
</feature>
<dbReference type="Gene3D" id="1.10.10.10">
    <property type="entry name" value="Winged helix-like DNA-binding domain superfamily/Winged helix DNA-binding domain"/>
    <property type="match status" value="1"/>
</dbReference>
<dbReference type="SUPFAM" id="SSF46894">
    <property type="entry name" value="C-terminal effector domain of the bipartite response regulators"/>
    <property type="match status" value="1"/>
</dbReference>
<feature type="transmembrane region" description="Helical" evidence="2">
    <location>
        <begin position="336"/>
        <end position="355"/>
    </location>
</feature>
<evidence type="ECO:0000256" key="3">
    <source>
        <dbReference type="SAM" id="SignalP"/>
    </source>
</evidence>
<reference evidence="4 5" key="1">
    <citation type="submission" date="2018-07" db="EMBL/GenBank/DDBJ databases">
        <title>Genomic Encyclopedia of Type Strains, Phase III (KMG-III): the genomes of soil and plant-associated and newly described type strains.</title>
        <authorList>
            <person name="Whitman W."/>
        </authorList>
    </citation>
    <scope>NUCLEOTIDE SEQUENCE [LARGE SCALE GENOMIC DNA]</scope>
    <source>
        <strain evidence="4 5">CECT 7958</strain>
    </source>
</reference>
<accession>A0A368ZHU9</accession>
<dbReference type="Gene3D" id="1.25.40.10">
    <property type="entry name" value="Tetratricopeptide repeat domain"/>
    <property type="match status" value="1"/>
</dbReference>
<evidence type="ECO:0000256" key="2">
    <source>
        <dbReference type="SAM" id="Phobius"/>
    </source>
</evidence>
<dbReference type="SMART" id="SM00028">
    <property type="entry name" value="TPR"/>
    <property type="match status" value="4"/>
</dbReference>
<dbReference type="GO" id="GO:0006355">
    <property type="term" value="P:regulation of DNA-templated transcription"/>
    <property type="evidence" value="ECO:0007669"/>
    <property type="project" value="InterPro"/>
</dbReference>